<sequence>MDHIHTVTRLIEVLRECKRPLCLTFIDLHKAFDSVEIEAALEALDSQGVPTQYMMILRELYKNFATKMSRFYNDINVDVERR</sequence>
<dbReference type="OrthoDB" id="410104at2759"/>
<evidence type="ECO:0000313" key="1">
    <source>
        <dbReference type="EMBL" id="VDM64782.1"/>
    </source>
</evidence>
<dbReference type="WBParaSite" id="ACOC_0001319601-mRNA-1">
    <property type="protein sequence ID" value="ACOC_0001319601-mRNA-1"/>
    <property type="gene ID" value="ACOC_0001319601"/>
</dbReference>
<reference evidence="3" key="1">
    <citation type="submission" date="2017-02" db="UniProtKB">
        <authorList>
            <consortium name="WormBaseParasite"/>
        </authorList>
    </citation>
    <scope>IDENTIFICATION</scope>
</reference>
<gene>
    <name evidence="1" type="ORF">ACOC_LOCUS13197</name>
</gene>
<dbReference type="Proteomes" id="UP000267027">
    <property type="component" value="Unassembled WGS sequence"/>
</dbReference>
<evidence type="ECO:0000313" key="2">
    <source>
        <dbReference type="Proteomes" id="UP000267027"/>
    </source>
</evidence>
<organism evidence="3">
    <name type="scientific">Angiostrongylus costaricensis</name>
    <name type="common">Nematode worm</name>
    <dbReference type="NCBI Taxonomy" id="334426"/>
    <lineage>
        <taxon>Eukaryota</taxon>
        <taxon>Metazoa</taxon>
        <taxon>Ecdysozoa</taxon>
        <taxon>Nematoda</taxon>
        <taxon>Chromadorea</taxon>
        <taxon>Rhabditida</taxon>
        <taxon>Rhabditina</taxon>
        <taxon>Rhabditomorpha</taxon>
        <taxon>Strongyloidea</taxon>
        <taxon>Metastrongylidae</taxon>
        <taxon>Angiostrongylus</taxon>
    </lineage>
</organism>
<dbReference type="AlphaFoldDB" id="A0A0R3Q298"/>
<keyword evidence="2" id="KW-1185">Reference proteome</keyword>
<proteinExistence type="predicted"/>
<name>A0A0R3Q298_ANGCS</name>
<protein>
    <submittedName>
        <fullName evidence="3">Reverse transcriptase domain-containing protein</fullName>
    </submittedName>
</protein>
<evidence type="ECO:0000313" key="3">
    <source>
        <dbReference type="WBParaSite" id="ACOC_0001319601-mRNA-1"/>
    </source>
</evidence>
<reference evidence="1 2" key="2">
    <citation type="submission" date="2018-11" db="EMBL/GenBank/DDBJ databases">
        <authorList>
            <consortium name="Pathogen Informatics"/>
        </authorList>
    </citation>
    <scope>NUCLEOTIDE SEQUENCE [LARGE SCALE GENOMIC DNA]</scope>
    <source>
        <strain evidence="1 2">Costa Rica</strain>
    </source>
</reference>
<dbReference type="STRING" id="334426.A0A0R3Q298"/>
<dbReference type="EMBL" id="UYYA01005608">
    <property type="protein sequence ID" value="VDM64782.1"/>
    <property type="molecule type" value="Genomic_DNA"/>
</dbReference>
<accession>A0A0R3Q298</accession>